<protein>
    <recommendedName>
        <fullName evidence="4">LamG-like jellyroll fold domain-containing protein</fullName>
    </recommendedName>
</protein>
<dbReference type="SUPFAM" id="SSF49899">
    <property type="entry name" value="Concanavalin A-like lectins/glucanases"/>
    <property type="match status" value="1"/>
</dbReference>
<dbReference type="PANTHER" id="PTHR47635">
    <property type="entry name" value="CUB DOMAIN-CONTAINING PROTEIN"/>
    <property type="match status" value="1"/>
</dbReference>
<sequence length="551" mass="61867">MVKKILIVGLIFTLVLAGKMSAQEKGLVGYWSFDEGKGEIAKDYSGNNNSGQINNAEWVDGKKGKALKFNGKDAHVEIAVNETLQSVQATTIEAWFYSSPPHQNGFGGIINNINGAANSRLLVRDDGKLLVEKMSREGVFGGENTTKNSWNYIVYVYDGKEDIWYLNGKKIASSPYTKELPSGEMPLTIGWGYTSPESYHFSGIIDEVKIYSRALSEKEIQEHYQQMGGKVSVEPEKKKETPEHYKEAGGKMVEKVSPRKDKTRAGDWIKVVDKAEFSPRDTAEDLVFDGKMWLSNGYYHGNVLYRDLWCSKDGATWTLVSDTTPYDGYSEMVVYDNKMWAVKGSVWTSTDGINWTKVSDKTPFGVKGYGELIVHNDKIWQLGSGSDVWNTTDGINWTCTIKSAPYGRRFASAVTVFKDKLWLMGGSTPETNTPPEKGYPTATTHNDVWCSSDGANWTCVLEHAPWAPRQWFISKVYANKMWIIGGYDNVNAANLGDVWYTEDGINWVELVSETKFSGRHECTCYVYDKSLWVVAGNSWPVMNDVWKLTLP</sequence>
<evidence type="ECO:0000313" key="5">
    <source>
        <dbReference type="EMBL" id="PIZ16071.1"/>
    </source>
</evidence>
<accession>A0A2H9PBE7</accession>
<dbReference type="InterPro" id="IPR006558">
    <property type="entry name" value="LamG-like"/>
</dbReference>
<dbReference type="SUPFAM" id="SSF117281">
    <property type="entry name" value="Kelch motif"/>
    <property type="match status" value="1"/>
</dbReference>
<comment type="caution">
    <text evidence="5">The sequence shown here is derived from an EMBL/GenBank/DDBJ whole genome shotgun (WGS) entry which is preliminary data.</text>
</comment>
<dbReference type="SUPFAM" id="SSF50939">
    <property type="entry name" value="Sialidases"/>
    <property type="match status" value="1"/>
</dbReference>
<keyword evidence="2" id="KW-1015">Disulfide bond</keyword>
<gene>
    <name evidence="5" type="ORF">COY51_03560</name>
</gene>
<feature type="region of interest" description="Disordered" evidence="3">
    <location>
        <begin position="226"/>
        <end position="253"/>
    </location>
</feature>
<dbReference type="Gene3D" id="2.60.120.200">
    <property type="match status" value="1"/>
</dbReference>
<feature type="compositionally biased region" description="Basic and acidic residues" evidence="3">
    <location>
        <begin position="233"/>
        <end position="253"/>
    </location>
</feature>
<dbReference type="EMBL" id="PFMS01000061">
    <property type="protein sequence ID" value="PIZ16071.1"/>
    <property type="molecule type" value="Genomic_DNA"/>
</dbReference>
<dbReference type="InterPro" id="IPR036278">
    <property type="entry name" value="Sialidase_sf"/>
</dbReference>
<evidence type="ECO:0000313" key="6">
    <source>
        <dbReference type="Proteomes" id="UP000234145"/>
    </source>
</evidence>
<evidence type="ECO:0000256" key="2">
    <source>
        <dbReference type="ARBA" id="ARBA00023157"/>
    </source>
</evidence>
<proteinExistence type="predicted"/>
<keyword evidence="1" id="KW-0732">Signal</keyword>
<reference evidence="6" key="1">
    <citation type="submission" date="2017-09" db="EMBL/GenBank/DDBJ databases">
        <title>Depth-based differentiation of microbial function through sediment-hosted aquifers and enrichment of novel symbionts in the deep terrestrial subsurface.</title>
        <authorList>
            <person name="Probst A.J."/>
            <person name="Ladd B."/>
            <person name="Jarett J.K."/>
            <person name="Geller-Mcgrath D.E."/>
            <person name="Sieber C.M.K."/>
            <person name="Emerson J.B."/>
            <person name="Anantharaman K."/>
            <person name="Thomas B.C."/>
            <person name="Malmstrom R."/>
            <person name="Stieglmeier M."/>
            <person name="Klingl A."/>
            <person name="Woyke T."/>
            <person name="Ryan C.M."/>
            <person name="Banfield J.F."/>
        </authorList>
    </citation>
    <scope>NUCLEOTIDE SEQUENCE [LARGE SCALE GENOMIC DNA]</scope>
</reference>
<evidence type="ECO:0000256" key="1">
    <source>
        <dbReference type="ARBA" id="ARBA00022729"/>
    </source>
</evidence>
<dbReference type="Pfam" id="PF13385">
    <property type="entry name" value="Laminin_G_3"/>
    <property type="match status" value="1"/>
</dbReference>
<evidence type="ECO:0000259" key="4">
    <source>
        <dbReference type="SMART" id="SM00560"/>
    </source>
</evidence>
<dbReference type="AlphaFoldDB" id="A0A2H9PBE7"/>
<dbReference type="SMART" id="SM00560">
    <property type="entry name" value="LamGL"/>
    <property type="match status" value="1"/>
</dbReference>
<dbReference type="PANTHER" id="PTHR47635:SF2">
    <property type="entry name" value="LAMG-LIKE JELLYROLL FOLD DOMAIN-CONTAINING PROTEIN"/>
    <property type="match status" value="1"/>
</dbReference>
<organism evidence="5 6">
    <name type="scientific">Candidatus Desantisbacteria bacterium CG_4_10_14_0_8_um_filter_39_17</name>
    <dbReference type="NCBI Taxonomy" id="1974542"/>
    <lineage>
        <taxon>Bacteria</taxon>
        <taxon>Candidatus Desantisiibacteriota</taxon>
    </lineage>
</organism>
<evidence type="ECO:0000256" key="3">
    <source>
        <dbReference type="SAM" id="MobiDB-lite"/>
    </source>
</evidence>
<feature type="domain" description="LamG-like jellyroll fold" evidence="4">
    <location>
        <begin position="88"/>
        <end position="218"/>
    </location>
</feature>
<dbReference type="Proteomes" id="UP000234145">
    <property type="component" value="Unassembled WGS sequence"/>
</dbReference>
<dbReference type="InterPro" id="IPR013320">
    <property type="entry name" value="ConA-like_dom_sf"/>
</dbReference>
<dbReference type="InterPro" id="IPR015915">
    <property type="entry name" value="Kelch-typ_b-propeller"/>
</dbReference>
<dbReference type="Gene3D" id="2.120.10.80">
    <property type="entry name" value="Kelch-type beta propeller"/>
    <property type="match status" value="1"/>
</dbReference>
<name>A0A2H9PBE7_9BACT</name>